<comment type="caution">
    <text evidence="5">The sequence shown here is derived from an EMBL/GenBank/DDBJ whole genome shotgun (WGS) entry which is preliminary data.</text>
</comment>
<dbReference type="Proteomes" id="UP001139319">
    <property type="component" value="Unassembled WGS sequence"/>
</dbReference>
<dbReference type="EMBL" id="JAMFTH010000001">
    <property type="protein sequence ID" value="MCP8897759.1"/>
    <property type="molecule type" value="Genomic_DNA"/>
</dbReference>
<gene>
    <name evidence="5" type="ORF">M6D89_00445</name>
</gene>
<proteinExistence type="predicted"/>
<organism evidence="5 6">
    <name type="scientific">Gilvimarinus xylanilyticus</name>
    <dbReference type="NCBI Taxonomy" id="2944139"/>
    <lineage>
        <taxon>Bacteria</taxon>
        <taxon>Pseudomonadati</taxon>
        <taxon>Pseudomonadota</taxon>
        <taxon>Gammaproteobacteria</taxon>
        <taxon>Cellvibrionales</taxon>
        <taxon>Cellvibrionaceae</taxon>
        <taxon>Gilvimarinus</taxon>
    </lineage>
</organism>
<keyword evidence="1" id="KW-0732">Signal</keyword>
<keyword evidence="6" id="KW-1185">Reference proteome</keyword>
<dbReference type="PROSITE" id="PS51470">
    <property type="entry name" value="FG_GAP"/>
    <property type="match status" value="1"/>
</dbReference>
<dbReference type="Gene3D" id="2.60.40.10">
    <property type="entry name" value="Immunoglobulins"/>
    <property type="match status" value="1"/>
</dbReference>
<dbReference type="PANTHER" id="PTHR36220">
    <property type="entry name" value="UNNAMED PRODUCT"/>
    <property type="match status" value="1"/>
</dbReference>
<sequence>MATMTLNRYKTWLAAGLTPLLLAGCGSDSDDDNNADVNQPEAAEVGAEISTKQLRLSWPEVNGATQYKIYQNTDGSSGYENIGETDELAFTLPLAVHLTDWDDASFMVEACNQAGCTPSEDVYVAGDALGAIGYLKTPNPQDKAAFGFSSALSADGQILVVGSPRFDNGDHQDAGAVYWFSATESGWHLEQRIDNPAIDGGAEDLFGYALALSADGQYLAVTAPYEDSSAEGIDGDSTDNSLADSGAAYLFSRDDNGLTQLGYFKASNPDQRDYYGVRVALTDDASRIAVGAPYEASNAAGVNGDQSNNEIDLAGAVYVYTQGDNVWSQEAYIKPSRASRNDSPCFEPAPPGIVCYESSPSRFGYGLDFDAAGDTLAVGAPGENSSDGQINGDQEDFKAKSSGAVYLLTRTGTEWSHSTYIKASNPGIDDEFGYSLSLAGDGNTLAVGAPYEDSKLNGTSPPLTPEDLDNDTASGEQDSGAVYVFTRTQDSWVADGIIKAEVTDEDDLFGWSMALNQDGSLLAVGAPREDSELRGLGGEPGNSSAPAAGSVYVYEAQTDDWQTVNYLKSSNTDANDTFGRTLALSHDGQTLAVSATGEDSRDPADPTDDTGDDTGAIYLY</sequence>
<keyword evidence="3" id="KW-0325">Glycoprotein</keyword>
<dbReference type="Gene3D" id="2.130.10.130">
    <property type="entry name" value="Integrin alpha, N-terminal"/>
    <property type="match status" value="4"/>
</dbReference>
<dbReference type="SMART" id="SM00191">
    <property type="entry name" value="Int_alpha"/>
    <property type="match status" value="6"/>
</dbReference>
<evidence type="ECO:0000256" key="2">
    <source>
        <dbReference type="ARBA" id="ARBA00022737"/>
    </source>
</evidence>
<dbReference type="InterPro" id="IPR013519">
    <property type="entry name" value="Int_alpha_beta-p"/>
</dbReference>
<dbReference type="SUPFAM" id="SSF82171">
    <property type="entry name" value="DPP6 N-terminal domain-like"/>
    <property type="match status" value="1"/>
</dbReference>
<keyword evidence="2" id="KW-0677">Repeat</keyword>
<reference evidence="5" key="2">
    <citation type="submission" date="2023-01" db="EMBL/GenBank/DDBJ databases">
        <title>Gilvimarinus xylanilyticus HB14 isolated from Caulerpa lentillifera aquaculture base in Hainan, China.</title>
        <authorList>
            <person name="Zhang Y.-J."/>
        </authorList>
    </citation>
    <scope>NUCLEOTIDE SEQUENCE</scope>
    <source>
        <strain evidence="5">HB14</strain>
    </source>
</reference>
<accession>A0A9X2HVF0</accession>
<dbReference type="InterPro" id="IPR013783">
    <property type="entry name" value="Ig-like_fold"/>
</dbReference>
<protein>
    <submittedName>
        <fullName evidence="5">FG-GAP repeat protein</fullName>
    </submittedName>
</protein>
<evidence type="ECO:0000256" key="3">
    <source>
        <dbReference type="ARBA" id="ARBA00023180"/>
    </source>
</evidence>
<evidence type="ECO:0000313" key="5">
    <source>
        <dbReference type="EMBL" id="MCP8897759.1"/>
    </source>
</evidence>
<dbReference type="InterPro" id="IPR013517">
    <property type="entry name" value="FG-GAP"/>
</dbReference>
<feature type="region of interest" description="Disordered" evidence="4">
    <location>
        <begin position="449"/>
        <end position="477"/>
    </location>
</feature>
<dbReference type="InterPro" id="IPR028994">
    <property type="entry name" value="Integrin_alpha_N"/>
</dbReference>
<evidence type="ECO:0000256" key="1">
    <source>
        <dbReference type="ARBA" id="ARBA00022729"/>
    </source>
</evidence>
<dbReference type="RefSeq" id="WP_253966059.1">
    <property type="nucleotide sequence ID" value="NZ_JAMFTH010000001.1"/>
</dbReference>
<dbReference type="AlphaFoldDB" id="A0A9X2HVF0"/>
<evidence type="ECO:0000313" key="6">
    <source>
        <dbReference type="Proteomes" id="UP001139319"/>
    </source>
</evidence>
<dbReference type="PANTHER" id="PTHR36220:SF1">
    <property type="entry name" value="GAMMA TUBULIN COMPLEX COMPONENT C-TERMINAL DOMAIN-CONTAINING PROTEIN"/>
    <property type="match status" value="1"/>
</dbReference>
<feature type="region of interest" description="Disordered" evidence="4">
    <location>
        <begin position="593"/>
        <end position="616"/>
    </location>
</feature>
<reference evidence="5" key="1">
    <citation type="submission" date="2022-05" db="EMBL/GenBank/DDBJ databases">
        <authorList>
            <person name="Sun H.-N."/>
        </authorList>
    </citation>
    <scope>NUCLEOTIDE SEQUENCE</scope>
    <source>
        <strain evidence="5">HB14</strain>
    </source>
</reference>
<name>A0A9X2HVF0_9GAMM</name>
<dbReference type="Pfam" id="PF14312">
    <property type="entry name" value="FG-GAP_2"/>
    <property type="match status" value="1"/>
</dbReference>
<evidence type="ECO:0000256" key="4">
    <source>
        <dbReference type="SAM" id="MobiDB-lite"/>
    </source>
</evidence>